<evidence type="ECO:0000256" key="1">
    <source>
        <dbReference type="SAM" id="Phobius"/>
    </source>
</evidence>
<feature type="transmembrane region" description="Helical" evidence="1">
    <location>
        <begin position="74"/>
        <end position="98"/>
    </location>
</feature>
<protein>
    <recommendedName>
        <fullName evidence="5">Conjugal transfer protein</fullName>
    </recommendedName>
</protein>
<accession>A0A9X2WYU2</accession>
<name>A0A9X2WYU2_9GAMM</name>
<dbReference type="Proteomes" id="UP001155604">
    <property type="component" value="Unassembled WGS sequence"/>
</dbReference>
<sequence>MNFSLLKTKAKQFMCFGAMALSAPAMAAGGLDEATSAVQTFQIWLYGFLGVGVLVYMVYQIILAMLEKQTWGDVFIAVGKVAAAGGSIVLASWAWSIWGS</sequence>
<feature type="signal peptide" evidence="2">
    <location>
        <begin position="1"/>
        <end position="27"/>
    </location>
</feature>
<keyword evidence="2" id="KW-0732">Signal</keyword>
<keyword evidence="1" id="KW-0472">Membrane</keyword>
<reference evidence="3" key="1">
    <citation type="journal article" date="2023" name="Int. J. Syst. Evol. Microbiol.">
        <title>&lt;i&gt;Shewanella septentrionalis&lt;/i&gt; sp. nov. and &lt;i&gt;Shewanella holmiensis&lt;/i&gt; sp. nov., isolated from Baltic Sea water and sediments.</title>
        <authorList>
            <person name="Martin-Rodriguez A.J."/>
            <person name="Thorell K."/>
            <person name="Joffre E."/>
            <person name="Jensie-Markopoulos S."/>
            <person name="Moore E.R.B."/>
            <person name="Sjoling A."/>
        </authorList>
    </citation>
    <scope>NUCLEOTIDE SEQUENCE</scope>
    <source>
        <strain evidence="3">SP1W3</strain>
    </source>
</reference>
<evidence type="ECO:0008006" key="5">
    <source>
        <dbReference type="Google" id="ProtNLM"/>
    </source>
</evidence>
<evidence type="ECO:0000256" key="2">
    <source>
        <dbReference type="SAM" id="SignalP"/>
    </source>
</evidence>
<organism evidence="3 4">
    <name type="scientific">Shewanella septentrionalis</name>
    <dbReference type="NCBI Taxonomy" id="2952223"/>
    <lineage>
        <taxon>Bacteria</taxon>
        <taxon>Pseudomonadati</taxon>
        <taxon>Pseudomonadota</taxon>
        <taxon>Gammaproteobacteria</taxon>
        <taxon>Alteromonadales</taxon>
        <taxon>Shewanellaceae</taxon>
        <taxon>Shewanella</taxon>
    </lineage>
</organism>
<comment type="caution">
    <text evidence="3">The sequence shown here is derived from an EMBL/GenBank/DDBJ whole genome shotgun (WGS) entry which is preliminary data.</text>
</comment>
<keyword evidence="4" id="KW-1185">Reference proteome</keyword>
<keyword evidence="1" id="KW-0812">Transmembrane</keyword>
<dbReference type="AlphaFoldDB" id="A0A9X2WYU2"/>
<gene>
    <name evidence="3" type="ORF">NE536_20230</name>
</gene>
<proteinExistence type="predicted"/>
<evidence type="ECO:0000313" key="3">
    <source>
        <dbReference type="EMBL" id="MCT7947684.1"/>
    </source>
</evidence>
<keyword evidence="1" id="KW-1133">Transmembrane helix</keyword>
<dbReference type="EMBL" id="JAMTCC010000050">
    <property type="protein sequence ID" value="MCT7947684.1"/>
    <property type="molecule type" value="Genomic_DNA"/>
</dbReference>
<feature type="transmembrane region" description="Helical" evidence="1">
    <location>
        <begin position="43"/>
        <end position="62"/>
    </location>
</feature>
<evidence type="ECO:0000313" key="4">
    <source>
        <dbReference type="Proteomes" id="UP001155604"/>
    </source>
</evidence>
<feature type="chain" id="PRO_5040765780" description="Conjugal transfer protein" evidence="2">
    <location>
        <begin position="28"/>
        <end position="100"/>
    </location>
</feature>
<dbReference type="RefSeq" id="WP_261273836.1">
    <property type="nucleotide sequence ID" value="NZ_JAMTCC010000050.1"/>
</dbReference>